<name>A0A7J8FSQ0_MOLMO</name>
<dbReference type="InParanoid" id="A0A7J8FSQ0"/>
<gene>
    <name evidence="1" type="ORF">HJG59_008333</name>
</gene>
<reference evidence="1 2" key="1">
    <citation type="journal article" date="2020" name="Nature">
        <title>Six reference-quality genomes reveal evolution of bat adaptations.</title>
        <authorList>
            <person name="Jebb D."/>
            <person name="Huang Z."/>
            <person name="Pippel M."/>
            <person name="Hughes G.M."/>
            <person name="Lavrichenko K."/>
            <person name="Devanna P."/>
            <person name="Winkler S."/>
            <person name="Jermiin L.S."/>
            <person name="Skirmuntt E.C."/>
            <person name="Katzourakis A."/>
            <person name="Burkitt-Gray L."/>
            <person name="Ray D.A."/>
            <person name="Sullivan K.A.M."/>
            <person name="Roscito J.G."/>
            <person name="Kirilenko B.M."/>
            <person name="Davalos L.M."/>
            <person name="Corthals A.P."/>
            <person name="Power M.L."/>
            <person name="Jones G."/>
            <person name="Ransome R.D."/>
            <person name="Dechmann D.K.N."/>
            <person name="Locatelli A.G."/>
            <person name="Puechmaille S.J."/>
            <person name="Fedrigo O."/>
            <person name="Jarvis E.D."/>
            <person name="Hiller M."/>
            <person name="Vernes S.C."/>
            <person name="Myers E.W."/>
            <person name="Teeling E.C."/>
        </authorList>
    </citation>
    <scope>NUCLEOTIDE SEQUENCE [LARGE SCALE GENOMIC DNA]</scope>
    <source>
        <strain evidence="1">MMolMol1</strain>
        <tissue evidence="1">Muscle</tissue>
    </source>
</reference>
<sequence>MTLLLFSDGIESHFDRRKSFFRVPGSCLGPSSYMCSETDSWSSCSCRCWKTWSPSLSSALPPYTAVSVVLLHDLHVFQAEFEASASSVESDLLVWDFHTAKMLPWFADLFFLRQALHEFAFGATIVWLFPGFPETIDVSIMRDTFETNFQVMDQSIPVFSFPLLWEFQVQIIHVITQVSRLGDSLQQVSSHGPWLPDFVLQDLLHSCSQLFQPLFLLLILLDFLLPE</sequence>
<keyword evidence="2" id="KW-1185">Reference proteome</keyword>
<dbReference type="EMBL" id="JACASF010000011">
    <property type="protein sequence ID" value="KAF6450439.1"/>
    <property type="molecule type" value="Genomic_DNA"/>
</dbReference>
<proteinExistence type="predicted"/>
<dbReference type="AlphaFoldDB" id="A0A7J8FSQ0"/>
<dbReference type="Proteomes" id="UP000550707">
    <property type="component" value="Unassembled WGS sequence"/>
</dbReference>
<evidence type="ECO:0000313" key="2">
    <source>
        <dbReference type="Proteomes" id="UP000550707"/>
    </source>
</evidence>
<comment type="caution">
    <text evidence="1">The sequence shown here is derived from an EMBL/GenBank/DDBJ whole genome shotgun (WGS) entry which is preliminary data.</text>
</comment>
<organism evidence="1 2">
    <name type="scientific">Molossus molossus</name>
    <name type="common">Pallas' mastiff bat</name>
    <name type="synonym">Vespertilio molossus</name>
    <dbReference type="NCBI Taxonomy" id="27622"/>
    <lineage>
        <taxon>Eukaryota</taxon>
        <taxon>Metazoa</taxon>
        <taxon>Chordata</taxon>
        <taxon>Craniata</taxon>
        <taxon>Vertebrata</taxon>
        <taxon>Euteleostomi</taxon>
        <taxon>Mammalia</taxon>
        <taxon>Eutheria</taxon>
        <taxon>Laurasiatheria</taxon>
        <taxon>Chiroptera</taxon>
        <taxon>Yangochiroptera</taxon>
        <taxon>Molossidae</taxon>
        <taxon>Molossus</taxon>
    </lineage>
</organism>
<evidence type="ECO:0000313" key="1">
    <source>
        <dbReference type="EMBL" id="KAF6450439.1"/>
    </source>
</evidence>
<accession>A0A7J8FSQ0</accession>
<protein>
    <submittedName>
        <fullName evidence="1">Uncharacterized protein</fullName>
    </submittedName>
</protein>